<dbReference type="PANTHER" id="PTHR43343:SF3">
    <property type="entry name" value="PROTEASE DO-LIKE 8, CHLOROPLASTIC"/>
    <property type="match status" value="1"/>
</dbReference>
<evidence type="ECO:0008006" key="7">
    <source>
        <dbReference type="Google" id="ProtNLM"/>
    </source>
</evidence>
<evidence type="ECO:0000313" key="6">
    <source>
        <dbReference type="Proteomes" id="UP000281813"/>
    </source>
</evidence>
<dbReference type="OrthoDB" id="189537at2"/>
<keyword evidence="4" id="KW-1133">Transmembrane helix</keyword>
<evidence type="ECO:0000256" key="3">
    <source>
        <dbReference type="ARBA" id="ARBA00022825"/>
    </source>
</evidence>
<dbReference type="Pfam" id="PF13365">
    <property type="entry name" value="Trypsin_2"/>
    <property type="match status" value="1"/>
</dbReference>
<name>A0A494YZE6_9BACI</name>
<dbReference type="AlphaFoldDB" id="A0A494YZE6"/>
<dbReference type="GO" id="GO:0006508">
    <property type="term" value="P:proteolysis"/>
    <property type="evidence" value="ECO:0007669"/>
    <property type="project" value="UniProtKB-KW"/>
</dbReference>
<dbReference type="EMBL" id="RBZO01000013">
    <property type="protein sequence ID" value="RKQ15532.1"/>
    <property type="molecule type" value="Genomic_DNA"/>
</dbReference>
<evidence type="ECO:0000256" key="4">
    <source>
        <dbReference type="SAM" id="Phobius"/>
    </source>
</evidence>
<proteinExistence type="predicted"/>
<keyword evidence="4" id="KW-0472">Membrane</keyword>
<dbReference type="PANTHER" id="PTHR43343">
    <property type="entry name" value="PEPTIDASE S12"/>
    <property type="match status" value="1"/>
</dbReference>
<keyword evidence="3" id="KW-0720">Serine protease</keyword>
<dbReference type="Gene3D" id="2.40.10.120">
    <property type="match status" value="1"/>
</dbReference>
<reference evidence="5 6" key="1">
    <citation type="journal article" date="2015" name="Antonie Van Leeuwenhoek">
        <title>Oceanobacillus bengalensis sp. nov., a bacterium isolated from seawater of the Bay of Bengal.</title>
        <authorList>
            <person name="Yongchang O."/>
            <person name="Xiang W."/>
            <person name="Wang G."/>
        </authorList>
    </citation>
    <scope>NUCLEOTIDE SEQUENCE [LARGE SCALE GENOMIC DNA]</scope>
    <source>
        <strain evidence="5 6">MCCC 1K00260</strain>
    </source>
</reference>
<comment type="caution">
    <text evidence="5">The sequence shown here is derived from an EMBL/GenBank/DDBJ whole genome shotgun (WGS) entry which is preliminary data.</text>
</comment>
<sequence length="258" mass="27452">MNKRWVLSIITTIVICCAGALVFFFIQEHITEKLDEPSRILASEVIPTETDEAETEVDSSMQLKDVIEEAQKKVVKIELADGSFGSGFLYNDKGDVITNAHVVAGAKDVNIITSDERTFDGVVIGISTDIDVAVVRVDGLHGQDPLPIRTEKAEIGDEVLALGNPLGLDNTVTTGIISGIDRDLELPPYHYEDVYQISAPIAPGNSGGPLVHSESGEVLGINSAASDVGAIGFSIPIQNVLPMIKGWSDSPMTTLPGA</sequence>
<keyword evidence="1" id="KW-0645">Protease</keyword>
<evidence type="ECO:0000256" key="2">
    <source>
        <dbReference type="ARBA" id="ARBA00022801"/>
    </source>
</evidence>
<gene>
    <name evidence="5" type="ORF">D8M05_09690</name>
</gene>
<dbReference type="InterPro" id="IPR001940">
    <property type="entry name" value="Peptidase_S1C"/>
</dbReference>
<accession>A0A494YZE6</accession>
<organism evidence="5 6">
    <name type="scientific">Oceanobacillus bengalensis</name>
    <dbReference type="NCBI Taxonomy" id="1435466"/>
    <lineage>
        <taxon>Bacteria</taxon>
        <taxon>Bacillati</taxon>
        <taxon>Bacillota</taxon>
        <taxon>Bacilli</taxon>
        <taxon>Bacillales</taxon>
        <taxon>Bacillaceae</taxon>
        <taxon>Oceanobacillus</taxon>
    </lineage>
</organism>
<keyword evidence="4" id="KW-0812">Transmembrane</keyword>
<dbReference type="InterPro" id="IPR051201">
    <property type="entry name" value="Chloro_Bact_Ser_Proteases"/>
</dbReference>
<dbReference type="SUPFAM" id="SSF50494">
    <property type="entry name" value="Trypsin-like serine proteases"/>
    <property type="match status" value="1"/>
</dbReference>
<keyword evidence="2" id="KW-0378">Hydrolase</keyword>
<dbReference type="Proteomes" id="UP000281813">
    <property type="component" value="Unassembled WGS sequence"/>
</dbReference>
<dbReference type="GO" id="GO:0004252">
    <property type="term" value="F:serine-type endopeptidase activity"/>
    <property type="evidence" value="ECO:0007669"/>
    <property type="project" value="InterPro"/>
</dbReference>
<evidence type="ECO:0000256" key="1">
    <source>
        <dbReference type="ARBA" id="ARBA00022670"/>
    </source>
</evidence>
<keyword evidence="6" id="KW-1185">Reference proteome</keyword>
<dbReference type="PRINTS" id="PR00834">
    <property type="entry name" value="PROTEASES2C"/>
</dbReference>
<dbReference type="InterPro" id="IPR009003">
    <property type="entry name" value="Peptidase_S1_PA"/>
</dbReference>
<evidence type="ECO:0000313" key="5">
    <source>
        <dbReference type="EMBL" id="RKQ15532.1"/>
    </source>
</evidence>
<feature type="transmembrane region" description="Helical" evidence="4">
    <location>
        <begin position="6"/>
        <end position="26"/>
    </location>
</feature>
<dbReference type="RefSeq" id="WP_121131253.1">
    <property type="nucleotide sequence ID" value="NZ_JBHUFK010000043.1"/>
</dbReference>
<protein>
    <recommendedName>
        <fullName evidence="7">Serine protease</fullName>
    </recommendedName>
</protein>